<keyword evidence="2 4" id="KW-0686">Riboflavin biosynthesis</keyword>
<gene>
    <name evidence="6" type="ORF">OEA41_005893</name>
</gene>
<keyword evidence="7" id="KW-1185">Reference proteome</keyword>
<dbReference type="NCBIfam" id="TIGR00506">
    <property type="entry name" value="ribB"/>
    <property type="match status" value="1"/>
</dbReference>
<name>A0AAE0DK06_9LECA</name>
<dbReference type="GO" id="GO:0046872">
    <property type="term" value="F:metal ion binding"/>
    <property type="evidence" value="ECO:0007669"/>
    <property type="project" value="UniProtKB-KW"/>
</dbReference>
<dbReference type="PANTHER" id="PTHR21327:SF18">
    <property type="entry name" value="3,4-DIHYDROXY-2-BUTANONE 4-PHOSPHATE SYNTHASE"/>
    <property type="match status" value="1"/>
</dbReference>
<reference evidence="6" key="1">
    <citation type="submission" date="2022-11" db="EMBL/GenBank/DDBJ databases">
        <title>Chromosomal genome sequence assembly and mating type (MAT) locus characterization of the leprose asexual lichenized fungus Lepraria neglecta (Nyl.) Erichsen.</title>
        <authorList>
            <person name="Allen J.L."/>
            <person name="Pfeffer B."/>
        </authorList>
    </citation>
    <scope>NUCLEOTIDE SEQUENCE</scope>
    <source>
        <strain evidence="6">Allen 5258</strain>
    </source>
</reference>
<keyword evidence="4" id="KW-0460">Magnesium</keyword>
<proteinExistence type="inferred from homology"/>
<evidence type="ECO:0000313" key="6">
    <source>
        <dbReference type="EMBL" id="KAK3172569.1"/>
    </source>
</evidence>
<keyword evidence="4" id="KW-0456">Lyase</keyword>
<evidence type="ECO:0000256" key="5">
    <source>
        <dbReference type="SAM" id="MobiDB-lite"/>
    </source>
</evidence>
<dbReference type="Gene3D" id="3.90.870.10">
    <property type="entry name" value="DHBP synthase"/>
    <property type="match status" value="1"/>
</dbReference>
<evidence type="ECO:0000256" key="3">
    <source>
        <dbReference type="ARBA" id="ARBA00022723"/>
    </source>
</evidence>
<protein>
    <recommendedName>
        <fullName evidence="4">3,4-dihydroxy-2-butanone 4-phosphate synthase</fullName>
        <shortName evidence="4">DHBP synthase</shortName>
        <ecNumber evidence="4">4.1.99.12</ecNumber>
    </recommendedName>
</protein>
<dbReference type="InterPro" id="IPR000422">
    <property type="entry name" value="DHBP_synthase_RibB"/>
</dbReference>
<comment type="catalytic activity">
    <reaction evidence="4">
        <text>D-ribulose 5-phosphate = (2S)-2-hydroxy-3-oxobutyl phosphate + formate + H(+)</text>
        <dbReference type="Rhea" id="RHEA:18457"/>
        <dbReference type="ChEBI" id="CHEBI:15378"/>
        <dbReference type="ChEBI" id="CHEBI:15740"/>
        <dbReference type="ChEBI" id="CHEBI:58121"/>
        <dbReference type="ChEBI" id="CHEBI:58830"/>
        <dbReference type="EC" id="4.1.99.12"/>
    </reaction>
</comment>
<comment type="subunit">
    <text evidence="4">Homodimer.</text>
</comment>
<comment type="function">
    <text evidence="4">Catalyzes the conversion of D-ribulose 5-phosphate to formate and 3,4-dihydroxy-2-butanone 4-phosphate.</text>
</comment>
<evidence type="ECO:0000313" key="7">
    <source>
        <dbReference type="Proteomes" id="UP001276659"/>
    </source>
</evidence>
<dbReference type="PANTHER" id="PTHR21327">
    <property type="entry name" value="GTP CYCLOHYDROLASE II-RELATED"/>
    <property type="match status" value="1"/>
</dbReference>
<accession>A0AAE0DK06</accession>
<dbReference type="EC" id="4.1.99.12" evidence="4"/>
<comment type="similarity">
    <text evidence="4">Belongs to the DHBP synthase family.</text>
</comment>
<dbReference type="Pfam" id="PF00926">
    <property type="entry name" value="DHBP_synthase"/>
    <property type="match status" value="1"/>
</dbReference>
<keyword evidence="3 4" id="KW-0479">Metal-binding</keyword>
<dbReference type="EMBL" id="JASNWA010000007">
    <property type="protein sequence ID" value="KAK3172569.1"/>
    <property type="molecule type" value="Genomic_DNA"/>
</dbReference>
<dbReference type="SUPFAM" id="SSF55821">
    <property type="entry name" value="YrdC/RibB"/>
    <property type="match status" value="1"/>
</dbReference>
<feature type="region of interest" description="Disordered" evidence="5">
    <location>
        <begin position="1"/>
        <end position="25"/>
    </location>
</feature>
<keyword evidence="4" id="KW-0464">Manganese</keyword>
<dbReference type="GO" id="GO:0005829">
    <property type="term" value="C:cytosol"/>
    <property type="evidence" value="ECO:0007669"/>
    <property type="project" value="TreeGrafter"/>
</dbReference>
<comment type="pathway">
    <text evidence="1 4">Cofactor biosynthesis; riboflavin biosynthesis; 2-hydroxy-3-oxobutyl phosphate from D-ribulose 5-phosphate: step 1/1.</text>
</comment>
<comment type="cofactor">
    <cofactor evidence="4">
        <name>Mg(2+)</name>
        <dbReference type="ChEBI" id="CHEBI:18420"/>
    </cofactor>
    <cofactor evidence="4">
        <name>Mn(2+)</name>
        <dbReference type="ChEBI" id="CHEBI:29035"/>
    </cofactor>
    <text evidence="4">Binds 2 divalent metal cations per subunit. Magnesium or manganese.</text>
</comment>
<dbReference type="GO" id="GO:0008686">
    <property type="term" value="F:3,4-dihydroxy-2-butanone-4-phosphate synthase activity"/>
    <property type="evidence" value="ECO:0007669"/>
    <property type="project" value="UniProtKB-EC"/>
</dbReference>
<evidence type="ECO:0000256" key="2">
    <source>
        <dbReference type="ARBA" id="ARBA00022619"/>
    </source>
</evidence>
<dbReference type="Proteomes" id="UP001276659">
    <property type="component" value="Unassembled WGS sequence"/>
</dbReference>
<dbReference type="InterPro" id="IPR017945">
    <property type="entry name" value="DHBP_synth_RibB-like_a/b_dom"/>
</dbReference>
<comment type="caution">
    <text evidence="6">The sequence shown here is derived from an EMBL/GenBank/DDBJ whole genome shotgun (WGS) entry which is preliminary data.</text>
</comment>
<dbReference type="GO" id="GO:0009231">
    <property type="term" value="P:riboflavin biosynthetic process"/>
    <property type="evidence" value="ECO:0007669"/>
    <property type="project" value="UniProtKB-KW"/>
</dbReference>
<evidence type="ECO:0000256" key="1">
    <source>
        <dbReference type="ARBA" id="ARBA00004904"/>
    </source>
</evidence>
<organism evidence="6 7">
    <name type="scientific">Lepraria neglecta</name>
    <dbReference type="NCBI Taxonomy" id="209136"/>
    <lineage>
        <taxon>Eukaryota</taxon>
        <taxon>Fungi</taxon>
        <taxon>Dikarya</taxon>
        <taxon>Ascomycota</taxon>
        <taxon>Pezizomycotina</taxon>
        <taxon>Lecanoromycetes</taxon>
        <taxon>OSLEUM clade</taxon>
        <taxon>Lecanoromycetidae</taxon>
        <taxon>Lecanorales</taxon>
        <taxon>Lecanorineae</taxon>
        <taxon>Stereocaulaceae</taxon>
        <taxon>Lepraria</taxon>
    </lineage>
</organism>
<sequence>MLPLVPDQDVSQHPQHTHLDGDLANNGTSKLHFDTIQDTIEAFSKPYTPQETAPTKLIMPSPEHGEFIIVLDSTSRENEGDLIIAASEITTEKMAFMIRHTSGLICTPVSSSLTTSLDLPQMVLKNNDIEGTAYTVSIDALDGCITTGISAYDRALTCRTLASKSARADSFRRPGHVFPLRAKDGGVRERRGHTEATIEFCKLARKAQAGVLSELVDKGEEVEGRTERIHGGMTRRNGCLRFGRRWGIRVCTIEALVEYLDGRNAEDKIIGHT</sequence>
<evidence type="ECO:0000256" key="4">
    <source>
        <dbReference type="RuleBase" id="RU003843"/>
    </source>
</evidence>
<dbReference type="AlphaFoldDB" id="A0AAE0DK06"/>
<dbReference type="GO" id="GO:0005758">
    <property type="term" value="C:mitochondrial intermembrane space"/>
    <property type="evidence" value="ECO:0007669"/>
    <property type="project" value="TreeGrafter"/>
</dbReference>